<evidence type="ECO:0000313" key="1">
    <source>
        <dbReference type="EMBL" id="HJC37424.1"/>
    </source>
</evidence>
<gene>
    <name evidence="1" type="ORF">H9702_09900</name>
</gene>
<organism evidence="1 2">
    <name type="scientific">Candidatus Merdibacter merdavium</name>
    <dbReference type="NCBI Taxonomy" id="2838692"/>
    <lineage>
        <taxon>Bacteria</taxon>
        <taxon>Bacillati</taxon>
        <taxon>Bacillota</taxon>
        <taxon>Erysipelotrichia</taxon>
        <taxon>Erysipelotrichales</taxon>
        <taxon>Erysipelotrichaceae</taxon>
        <taxon>Merdibacter</taxon>
    </lineage>
</organism>
<evidence type="ECO:0000313" key="2">
    <source>
        <dbReference type="Proteomes" id="UP000823896"/>
    </source>
</evidence>
<dbReference type="SUPFAM" id="SSF50475">
    <property type="entry name" value="FMN-binding split barrel"/>
    <property type="match status" value="1"/>
</dbReference>
<comment type="caution">
    <text evidence="1">The sequence shown here is derived from an EMBL/GenBank/DDBJ whole genome shotgun (WGS) entry which is preliminary data.</text>
</comment>
<name>A0A9D2SWX6_9FIRM</name>
<reference evidence="1" key="1">
    <citation type="journal article" date="2021" name="PeerJ">
        <title>Extensive microbial diversity within the chicken gut microbiome revealed by metagenomics and culture.</title>
        <authorList>
            <person name="Gilroy R."/>
            <person name="Ravi A."/>
            <person name="Getino M."/>
            <person name="Pursley I."/>
            <person name="Horton D.L."/>
            <person name="Alikhan N.F."/>
            <person name="Baker D."/>
            <person name="Gharbi K."/>
            <person name="Hall N."/>
            <person name="Watson M."/>
            <person name="Adriaenssens E.M."/>
            <person name="Foster-Nyarko E."/>
            <person name="Jarju S."/>
            <person name="Secka A."/>
            <person name="Antonio M."/>
            <person name="Oren A."/>
            <person name="Chaudhuri R.R."/>
            <person name="La Ragione R."/>
            <person name="Hildebrand F."/>
            <person name="Pallen M.J."/>
        </authorList>
    </citation>
    <scope>NUCLEOTIDE SEQUENCE</scope>
    <source>
        <strain evidence="1">CHK187-11901</strain>
    </source>
</reference>
<accession>A0A9D2SWX6</accession>
<dbReference type="Proteomes" id="UP000823896">
    <property type="component" value="Unassembled WGS sequence"/>
</dbReference>
<reference evidence="1" key="2">
    <citation type="submission" date="2021-04" db="EMBL/GenBank/DDBJ databases">
        <authorList>
            <person name="Gilroy R."/>
        </authorList>
    </citation>
    <scope>NUCLEOTIDE SEQUENCE</scope>
    <source>
        <strain evidence="1">CHK187-11901</strain>
    </source>
</reference>
<dbReference type="Gene3D" id="2.30.110.10">
    <property type="entry name" value="Electron Transport, Fmn-binding Protein, Chain A"/>
    <property type="match status" value="1"/>
</dbReference>
<sequence>MRDQGDDEKRAAIEKLACKYVPANIAAHRKEAISREWKPLCMLEMSIEHITGKEAIELTVKKSSMHMWLILRQP</sequence>
<dbReference type="EMBL" id="DWWM01000059">
    <property type="protein sequence ID" value="HJC37424.1"/>
    <property type="molecule type" value="Genomic_DNA"/>
</dbReference>
<dbReference type="AlphaFoldDB" id="A0A9D2SWX6"/>
<dbReference type="InterPro" id="IPR012349">
    <property type="entry name" value="Split_barrel_FMN-bd"/>
</dbReference>
<protein>
    <submittedName>
        <fullName evidence="1">Uncharacterized protein</fullName>
    </submittedName>
</protein>
<proteinExistence type="predicted"/>